<dbReference type="AlphaFoldDB" id="A0A139LQV0"/>
<evidence type="ECO:0000313" key="2">
    <source>
        <dbReference type="Proteomes" id="UP000070319"/>
    </source>
</evidence>
<dbReference type="EMBL" id="LTDF01000050">
    <property type="protein sequence ID" value="KXT53824.1"/>
    <property type="molecule type" value="Genomic_DNA"/>
</dbReference>
<protein>
    <submittedName>
        <fullName evidence="1">Uncharacterized protein</fullName>
    </submittedName>
</protein>
<dbReference type="Proteomes" id="UP000070319">
    <property type="component" value="Unassembled WGS sequence"/>
</dbReference>
<name>A0A139LQV0_9BACE</name>
<proteinExistence type="predicted"/>
<organism evidence="1">
    <name type="scientific">Bacteroides intestinalis</name>
    <dbReference type="NCBI Taxonomy" id="329854"/>
    <lineage>
        <taxon>Bacteria</taxon>
        <taxon>Pseudomonadati</taxon>
        <taxon>Bacteroidota</taxon>
        <taxon>Bacteroidia</taxon>
        <taxon>Bacteroidales</taxon>
        <taxon>Bacteroidaceae</taxon>
        <taxon>Bacteroides</taxon>
    </lineage>
</organism>
<comment type="caution">
    <text evidence="1">The sequence shown here is derived from an EMBL/GenBank/DDBJ whole genome shotgun (WGS) entry which is preliminary data.</text>
</comment>
<gene>
    <name evidence="1" type="ORF">HMPREF2531_01231</name>
</gene>
<sequence>MPCTTNSQFFFYMCTFSFAWGKRKGAFCSVFQYNPYICEENS</sequence>
<reference evidence="1 2" key="1">
    <citation type="submission" date="2016-02" db="EMBL/GenBank/DDBJ databases">
        <authorList>
            <person name="Wen L."/>
            <person name="He K."/>
            <person name="Yang H."/>
        </authorList>
    </citation>
    <scope>NUCLEOTIDE SEQUENCE [LARGE SCALE GENOMIC DNA]</scope>
    <source>
        <strain evidence="1 2">KLE1704</strain>
    </source>
</reference>
<evidence type="ECO:0000313" key="1">
    <source>
        <dbReference type="EMBL" id="KXT53824.1"/>
    </source>
</evidence>
<accession>A0A139LQV0</accession>